<gene>
    <name evidence="1" type="ORF">PVAP13_5NG223962</name>
</gene>
<reference evidence="1" key="1">
    <citation type="submission" date="2020-05" db="EMBL/GenBank/DDBJ databases">
        <title>WGS assembly of Panicum virgatum.</title>
        <authorList>
            <person name="Lovell J.T."/>
            <person name="Jenkins J."/>
            <person name="Shu S."/>
            <person name="Juenger T.E."/>
            <person name="Schmutz J."/>
        </authorList>
    </citation>
    <scope>NUCLEOTIDE SEQUENCE</scope>
    <source>
        <strain evidence="1">AP13</strain>
    </source>
</reference>
<dbReference type="SUPFAM" id="SSF81383">
    <property type="entry name" value="F-box domain"/>
    <property type="match status" value="1"/>
</dbReference>
<proteinExistence type="predicted"/>
<sequence>MALAPRLAINRRSHVMALMEELVEEILLRIPPDEPAHLIRAALICKDWCRVVSGGEFRRRHRRFHRTPPLLGYIYRDFHTAIKFIPTTSFSPPPPAGESFEVLDCRHGPFPHLALRGYTGAVLCARHGCDHLDCHDGPFLVIFVGVYYDKDHNTGSSTHTSGVYSSETGAWSAQTPGVYDDLKMCGPCLLIGDALYVSLGARGKILKYDLGHGLSVVDKPPMLGGTLAMDIDGGLGFVQYYRNCIYTWSRQAGVVNGVGGWVRHNVAELEMKLIPSSSNYVPSHRYDMIRFAEGTNTILFSLYNYIDRGVFTLDLKSRQVRKVGETCGYRIDILPYMSFYTPDLAKGKLSPQ</sequence>
<dbReference type="PANTHER" id="PTHR32133:SF327">
    <property type="entry name" value="F-BOX DOMAIN-CONTAINING PROTEIN"/>
    <property type="match status" value="1"/>
</dbReference>
<keyword evidence="2" id="KW-1185">Reference proteome</keyword>
<protein>
    <recommendedName>
        <fullName evidence="3">F-box domain-containing protein</fullName>
    </recommendedName>
</protein>
<dbReference type="PANTHER" id="PTHR32133">
    <property type="entry name" value="OS07G0120400 PROTEIN"/>
    <property type="match status" value="1"/>
</dbReference>
<dbReference type="AlphaFoldDB" id="A0A8T0RUR2"/>
<evidence type="ECO:0000313" key="1">
    <source>
        <dbReference type="EMBL" id="KAG2588109.1"/>
    </source>
</evidence>
<comment type="caution">
    <text evidence="1">The sequence shown here is derived from an EMBL/GenBank/DDBJ whole genome shotgun (WGS) entry which is preliminary data.</text>
</comment>
<dbReference type="InterPro" id="IPR036047">
    <property type="entry name" value="F-box-like_dom_sf"/>
</dbReference>
<evidence type="ECO:0008006" key="3">
    <source>
        <dbReference type="Google" id="ProtNLM"/>
    </source>
</evidence>
<dbReference type="EMBL" id="CM029046">
    <property type="protein sequence ID" value="KAG2588109.1"/>
    <property type="molecule type" value="Genomic_DNA"/>
</dbReference>
<accession>A0A8T0RUR2</accession>
<organism evidence="1 2">
    <name type="scientific">Panicum virgatum</name>
    <name type="common">Blackwell switchgrass</name>
    <dbReference type="NCBI Taxonomy" id="38727"/>
    <lineage>
        <taxon>Eukaryota</taxon>
        <taxon>Viridiplantae</taxon>
        <taxon>Streptophyta</taxon>
        <taxon>Embryophyta</taxon>
        <taxon>Tracheophyta</taxon>
        <taxon>Spermatophyta</taxon>
        <taxon>Magnoliopsida</taxon>
        <taxon>Liliopsida</taxon>
        <taxon>Poales</taxon>
        <taxon>Poaceae</taxon>
        <taxon>PACMAD clade</taxon>
        <taxon>Panicoideae</taxon>
        <taxon>Panicodae</taxon>
        <taxon>Paniceae</taxon>
        <taxon>Panicinae</taxon>
        <taxon>Panicum</taxon>
        <taxon>Panicum sect. Hiantes</taxon>
    </lineage>
</organism>
<evidence type="ECO:0000313" key="2">
    <source>
        <dbReference type="Proteomes" id="UP000823388"/>
    </source>
</evidence>
<dbReference type="Proteomes" id="UP000823388">
    <property type="component" value="Chromosome 5N"/>
</dbReference>
<name>A0A8T0RUR2_PANVG</name>